<evidence type="ECO:0000313" key="2">
    <source>
        <dbReference type="EMBL" id="CAF1137992.1"/>
    </source>
</evidence>
<sequence>MIDFVHAESKRLNLAKSVRRRFSHHQHRWRQKENLRHMIILIKIIYAIIFICLTISTCLDQYVDEENKDSKSIFIRIWNIWYSFLALILLLSLLIDHLKRQNIISLKSINVIHMLLVSAFIIFIILGHIQGFYHLWWLSSLSSNQSTRPTFVSIVFIDICPISITIIMTIDLLKKRRSWRHVHINTIISNV</sequence>
<dbReference type="EMBL" id="CAJOBE010000224">
    <property type="protein sequence ID" value="CAF3600098.1"/>
    <property type="molecule type" value="Genomic_DNA"/>
</dbReference>
<evidence type="ECO:0000256" key="1">
    <source>
        <dbReference type="SAM" id="Phobius"/>
    </source>
</evidence>
<dbReference type="Proteomes" id="UP000663889">
    <property type="component" value="Unassembled WGS sequence"/>
</dbReference>
<dbReference type="EMBL" id="CAJNOH010000992">
    <property type="protein sequence ID" value="CAF1160521.1"/>
    <property type="molecule type" value="Genomic_DNA"/>
</dbReference>
<feature type="transmembrane region" description="Helical" evidence="1">
    <location>
        <begin position="151"/>
        <end position="173"/>
    </location>
</feature>
<evidence type="ECO:0000313" key="5">
    <source>
        <dbReference type="EMBL" id="CAF3600098.1"/>
    </source>
</evidence>
<dbReference type="EMBL" id="CAJNOU010001030">
    <property type="protein sequence ID" value="CAF1137992.1"/>
    <property type="molecule type" value="Genomic_DNA"/>
</dbReference>
<name>A0A814TIE6_9BILA</name>
<comment type="caution">
    <text evidence="3">The sequence shown here is derived from an EMBL/GenBank/DDBJ whole genome shotgun (WGS) entry which is preliminary data.</text>
</comment>
<keyword evidence="7" id="KW-1185">Reference proteome</keyword>
<feature type="transmembrane region" description="Helical" evidence="1">
    <location>
        <begin position="77"/>
        <end position="98"/>
    </location>
</feature>
<keyword evidence="1" id="KW-0812">Transmembrane</keyword>
<organism evidence="3 6">
    <name type="scientific">Rotaria sordida</name>
    <dbReference type="NCBI Taxonomy" id="392033"/>
    <lineage>
        <taxon>Eukaryota</taxon>
        <taxon>Metazoa</taxon>
        <taxon>Spiralia</taxon>
        <taxon>Gnathifera</taxon>
        <taxon>Rotifera</taxon>
        <taxon>Eurotatoria</taxon>
        <taxon>Bdelloidea</taxon>
        <taxon>Philodinida</taxon>
        <taxon>Philodinidae</taxon>
        <taxon>Rotaria</taxon>
    </lineage>
</organism>
<evidence type="ECO:0000313" key="7">
    <source>
        <dbReference type="Proteomes" id="UP000663870"/>
    </source>
</evidence>
<reference evidence="3" key="1">
    <citation type="submission" date="2021-02" db="EMBL/GenBank/DDBJ databases">
        <authorList>
            <person name="Nowell W R."/>
        </authorList>
    </citation>
    <scope>NUCLEOTIDE SEQUENCE</scope>
</reference>
<feature type="transmembrane region" description="Helical" evidence="1">
    <location>
        <begin position="38"/>
        <end position="57"/>
    </location>
</feature>
<evidence type="ECO:0000313" key="6">
    <source>
        <dbReference type="Proteomes" id="UP000663854"/>
    </source>
</evidence>
<keyword evidence="1" id="KW-1133">Transmembrane helix</keyword>
<protein>
    <submittedName>
        <fullName evidence="3">Uncharacterized protein</fullName>
    </submittedName>
</protein>
<feature type="transmembrane region" description="Helical" evidence="1">
    <location>
        <begin position="110"/>
        <end position="131"/>
    </location>
</feature>
<dbReference type="Proteomes" id="UP000663874">
    <property type="component" value="Unassembled WGS sequence"/>
</dbReference>
<dbReference type="Proteomes" id="UP000663854">
    <property type="component" value="Unassembled WGS sequence"/>
</dbReference>
<proteinExistence type="predicted"/>
<dbReference type="EMBL" id="CAJNOL010001715">
    <property type="protein sequence ID" value="CAF1408860.1"/>
    <property type="molecule type" value="Genomic_DNA"/>
</dbReference>
<accession>A0A814TIE6</accession>
<keyword evidence="1" id="KW-0472">Membrane</keyword>
<evidence type="ECO:0000313" key="3">
    <source>
        <dbReference type="EMBL" id="CAF1160521.1"/>
    </source>
</evidence>
<gene>
    <name evidence="5" type="ORF">FNK824_LOCUS3372</name>
    <name evidence="4" type="ORF">JXQ802_LOCUS35156</name>
    <name evidence="3" type="ORF">PYM288_LOCUS22719</name>
    <name evidence="2" type="ORF">SEV965_LOCUS17778</name>
</gene>
<dbReference type="AlphaFoldDB" id="A0A814TIE6"/>
<evidence type="ECO:0000313" key="4">
    <source>
        <dbReference type="EMBL" id="CAF1408860.1"/>
    </source>
</evidence>
<dbReference type="Proteomes" id="UP000663870">
    <property type="component" value="Unassembled WGS sequence"/>
</dbReference>